<sequence>MSKKYFFPLLFLPLILLFVAQSQPPEDTFIVVGGGPPGLALYENGQYVGATPLGDAWPGYTMYDAFLWGDKLVVTTAEVGRWILIYHLPDLSKPATAIKAPGNVSHFLYYTPEVAPLSGNVLYIAVFNQSAKRGYICRLDLEQEVLSDCIDVGVYPHAPVKYGGYIVTPLIREPYLVKLDGGGVTVRVRVEMPWRPYVNPHDPLRYTWLSFHMITTDGKYIYGEGHAIDPGYMLAVEVHAHSYIVSLDGGGRVVAFYPTSALPPGLPGLAVCRGRLFATSPLEGLVYVLSTPDLKPLAILKVGETPWGVFANPDCSRVYVTDILGGRVYVIDVGSLETVKVFKTPMRWPHTVIFVNGDAATIFKQIVQPLDTIPITGDLPPPVVACGDLPP</sequence>
<evidence type="ECO:0000313" key="1">
    <source>
        <dbReference type="EMBL" id="AFA39411.1"/>
    </source>
</evidence>
<dbReference type="STRING" id="698757.Pogu_1384"/>
<evidence type="ECO:0000313" key="2">
    <source>
        <dbReference type="Proteomes" id="UP000009062"/>
    </source>
</evidence>
<organism evidence="1 2">
    <name type="scientific">Pyrobaculum oguniense (strain DSM 13380 / JCM 10595 / TE7)</name>
    <dbReference type="NCBI Taxonomy" id="698757"/>
    <lineage>
        <taxon>Archaea</taxon>
        <taxon>Thermoproteota</taxon>
        <taxon>Thermoprotei</taxon>
        <taxon>Thermoproteales</taxon>
        <taxon>Thermoproteaceae</taxon>
        <taxon>Pyrobaculum</taxon>
    </lineage>
</organism>
<gene>
    <name evidence="1" type="ordered locus">Pogu_1384</name>
</gene>
<protein>
    <recommendedName>
        <fullName evidence="3">YncE family protein</fullName>
    </recommendedName>
</protein>
<keyword evidence="2" id="KW-1185">Reference proteome</keyword>
<dbReference type="Gene3D" id="2.130.10.10">
    <property type="entry name" value="YVTN repeat-like/Quinoprotein amine dehydrogenase"/>
    <property type="match status" value="1"/>
</dbReference>
<name>H6Q930_PYROT</name>
<reference evidence="1 2" key="1">
    <citation type="journal article" date="2012" name="Stand. Genomic Sci.">
        <title>Complete genome sequence of Pyrobaculum oguniense.</title>
        <authorList>
            <person name="Bernick D.L."/>
            <person name="Karplus K."/>
            <person name="Lui L.M."/>
            <person name="Coker J.K."/>
            <person name="Murphy J.N."/>
            <person name="Chan P.P."/>
            <person name="Cozen A.E."/>
            <person name="Lowe T.M."/>
        </authorList>
    </citation>
    <scope>NUCLEOTIDE SEQUENCE [LARGE SCALE GENOMIC DNA]</scope>
    <source>
        <strain evidence="1 2">TE7</strain>
    </source>
</reference>
<dbReference type="HOGENOM" id="CLU_699461_0_0_2"/>
<dbReference type="EMBL" id="CP003316">
    <property type="protein sequence ID" value="AFA39411.1"/>
    <property type="molecule type" value="Genomic_DNA"/>
</dbReference>
<accession>H6Q930</accession>
<dbReference type="eggNOG" id="arCOG07051">
    <property type="taxonomic scope" value="Archaea"/>
</dbReference>
<dbReference type="InterPro" id="IPR015943">
    <property type="entry name" value="WD40/YVTN_repeat-like_dom_sf"/>
</dbReference>
<dbReference type="InterPro" id="IPR011048">
    <property type="entry name" value="Haem_d1_sf"/>
</dbReference>
<evidence type="ECO:0008006" key="3">
    <source>
        <dbReference type="Google" id="ProtNLM"/>
    </source>
</evidence>
<dbReference type="SUPFAM" id="SSF51004">
    <property type="entry name" value="C-terminal (heme d1) domain of cytochrome cd1-nitrite reductase"/>
    <property type="match status" value="1"/>
</dbReference>
<dbReference type="Proteomes" id="UP000009062">
    <property type="component" value="Chromosome"/>
</dbReference>
<dbReference type="AlphaFoldDB" id="H6Q930"/>
<proteinExistence type="predicted"/>
<dbReference type="KEGG" id="pog:Pogu_1384"/>